<evidence type="ECO:0000313" key="4">
    <source>
        <dbReference type="Proteomes" id="UP000092716"/>
    </source>
</evidence>
<reference evidence="4" key="1">
    <citation type="submission" date="2016-06" db="EMBL/GenBank/DDBJ databases">
        <title>First high quality genome sequence of Plasmodium coatneyi using continuous long reads from single molecule, real-time sequencing.</title>
        <authorList>
            <person name="Chien J.-T."/>
            <person name="Pakala S.B."/>
            <person name="Geraldo J.A."/>
            <person name="Lapp S.A."/>
            <person name="Barnwell J.W."/>
            <person name="Kissinger J.C."/>
            <person name="Galinski M.R."/>
            <person name="Humphrey J.C."/>
        </authorList>
    </citation>
    <scope>NUCLEOTIDE SEQUENCE [LARGE SCALE GENOMIC DNA]</scope>
    <source>
        <strain evidence="4">Hackeri</strain>
    </source>
</reference>
<dbReference type="SUPFAM" id="SSF47473">
    <property type="entry name" value="EF-hand"/>
    <property type="match status" value="1"/>
</dbReference>
<feature type="region of interest" description="Disordered" evidence="2">
    <location>
        <begin position="655"/>
        <end position="675"/>
    </location>
</feature>
<dbReference type="EMBL" id="CP016246">
    <property type="protein sequence ID" value="ANQ07941.1"/>
    <property type="molecule type" value="Genomic_DNA"/>
</dbReference>
<protein>
    <recommendedName>
        <fullName evidence="5">EF-hand domain-containing protein</fullName>
    </recommendedName>
</protein>
<dbReference type="AlphaFoldDB" id="A0A1B1DYQ9"/>
<gene>
    <name evidence="3" type="ORF">PCOAH_00021980</name>
</gene>
<name>A0A1B1DYQ9_9APIC</name>
<feature type="compositionally biased region" description="Polar residues" evidence="2">
    <location>
        <begin position="310"/>
        <end position="327"/>
    </location>
</feature>
<dbReference type="RefSeq" id="XP_019914636.1">
    <property type="nucleotide sequence ID" value="XM_020059005.1"/>
</dbReference>
<dbReference type="InterPro" id="IPR011992">
    <property type="entry name" value="EF-hand-dom_pair"/>
</dbReference>
<proteinExistence type="predicted"/>
<feature type="region of interest" description="Disordered" evidence="2">
    <location>
        <begin position="282"/>
        <end position="343"/>
    </location>
</feature>
<evidence type="ECO:0000256" key="2">
    <source>
        <dbReference type="SAM" id="MobiDB-lite"/>
    </source>
</evidence>
<organism evidence="3 4">
    <name type="scientific">Plasmodium coatneyi</name>
    <dbReference type="NCBI Taxonomy" id="208452"/>
    <lineage>
        <taxon>Eukaryota</taxon>
        <taxon>Sar</taxon>
        <taxon>Alveolata</taxon>
        <taxon>Apicomplexa</taxon>
        <taxon>Aconoidasida</taxon>
        <taxon>Haemosporida</taxon>
        <taxon>Plasmodiidae</taxon>
        <taxon>Plasmodium</taxon>
    </lineage>
</organism>
<keyword evidence="1" id="KW-0175">Coiled coil</keyword>
<dbReference type="GeneID" id="30908924"/>
<dbReference type="VEuPathDB" id="PlasmoDB:PCOAH_00021980"/>
<dbReference type="Proteomes" id="UP000092716">
    <property type="component" value="Chromosome 8"/>
</dbReference>
<evidence type="ECO:0008006" key="5">
    <source>
        <dbReference type="Google" id="ProtNLM"/>
    </source>
</evidence>
<accession>A0A1B1DYQ9</accession>
<keyword evidence="4" id="KW-1185">Reference proteome</keyword>
<dbReference type="OrthoDB" id="329772at2759"/>
<evidence type="ECO:0000313" key="3">
    <source>
        <dbReference type="EMBL" id="ANQ07941.1"/>
    </source>
</evidence>
<dbReference type="KEGG" id="pcot:PCOAH_00021980"/>
<evidence type="ECO:0000256" key="1">
    <source>
        <dbReference type="SAM" id="Coils"/>
    </source>
</evidence>
<dbReference type="Gene3D" id="1.10.238.10">
    <property type="entry name" value="EF-hand"/>
    <property type="match status" value="1"/>
</dbReference>
<sequence length="823" mass="97520">MVSLKGGTNSVVDERTDLLVGLIKQWTRKYAYRILIKGKDEEKGEHYYKVTFYHQNENESIAKCTVNAEFTITEIGPIDMNIFGEEPPIGDKYFVTFKFENENLVRTVDMGLNFEAWIDKLIKDKEKLRNNLDLSSEFMRTRFIKPADEESVEAILQKIKDEHEAARKKKEEEKELREKKKTFVKVDKLLHKKTFFDETLELDKINSKADFNIDHGSSDLARGSTKNVDNEKLNEALSFLKYNLSFYFADVDIKKKGKLKQEHYVEILKMVNHKMCVSHRRLRSHARGEDKPEPNEFPPESYLFYDSNEEVTTSTDDSSNGEFSDTPNIPRGSKKGTSKKETSTDDKKKLVNLFNVNNKEVDLIKDISIYKNNMFNGSNIFYEVKSVPTDSEFFLFDEENEFYPYIYTDNYYDFLLYISFADEEDNGYVCYNNYLHAIPTYLYELKRNREHFEPIPLDSLLLYKQLIFACYENELNFMYETFLQEFRKYDLSDSGYIHRSQLKKVLLRNEHIISRQEYKLLLRVFSYNDDNYVYYRNVREMVLRLRFEGIRNSIFERNTKMLQKYLCEELVKHNLKGKKKIHIFDCKNVLDSCNKLYLNKNIIHIILSSLNFDQNLELDVVAFLRVSITIIIDSIKLDTIQKIYNSINDDKQKKEEFQKDSSAGGYKGKGSSKKSEKTNIPALELVERTLTKLFKVLDEKNEDHLKIIDFIETLLESNQKKKIIDIKEICKLSKYELQGFVAEIDTDPTRGSYPKDQIKDNRNFDFYKNKKIHYSSHIHKWCSKTYQIRSCKYYSYFFNYPDDLIEIDDELNKELLFCEEEKE</sequence>
<feature type="coiled-coil region" evidence="1">
    <location>
        <begin position="149"/>
        <end position="182"/>
    </location>
</feature>